<name>A0ABR7WYE3_9SPHI</name>
<dbReference type="Proteomes" id="UP000606600">
    <property type="component" value="Unassembled WGS sequence"/>
</dbReference>
<dbReference type="InterPro" id="IPR008000">
    <property type="entry name" value="Rham/fucose_mutarotase"/>
</dbReference>
<protein>
    <submittedName>
        <fullName evidence="1">L-rhamnose mutarotase</fullName>
    </submittedName>
</protein>
<dbReference type="Pfam" id="PF05336">
    <property type="entry name" value="rhaM"/>
    <property type="match status" value="1"/>
</dbReference>
<dbReference type="SUPFAM" id="SSF54909">
    <property type="entry name" value="Dimeric alpha+beta barrel"/>
    <property type="match status" value="1"/>
</dbReference>
<evidence type="ECO:0000313" key="1">
    <source>
        <dbReference type="EMBL" id="MBD1367315.1"/>
    </source>
</evidence>
<dbReference type="PANTHER" id="PTHR34389:SF2">
    <property type="entry name" value="L-RHAMNOSE MUTAROTASE"/>
    <property type="match status" value="1"/>
</dbReference>
<organism evidence="1 2">
    <name type="scientific">Mucilaginibacter pankratovii</name>
    <dbReference type="NCBI Taxonomy" id="2772110"/>
    <lineage>
        <taxon>Bacteria</taxon>
        <taxon>Pseudomonadati</taxon>
        <taxon>Bacteroidota</taxon>
        <taxon>Sphingobacteriia</taxon>
        <taxon>Sphingobacteriales</taxon>
        <taxon>Sphingobacteriaceae</taxon>
        <taxon>Mucilaginibacter</taxon>
    </lineage>
</organism>
<keyword evidence="2" id="KW-1185">Reference proteome</keyword>
<sequence length="132" mass="15401">MILIICVAAYIYKPAEEHPPVKRYASITGLKPDKIARYKYLHAHAWPKVLKKIKECNIRNYSIYLKNINGKPYLFSYFEYVGENFTADMQKMAADTTTQNWWKETDPTQLPLPDAVAKGKIWSDMEEVFHTP</sequence>
<dbReference type="InterPro" id="IPR011008">
    <property type="entry name" value="Dimeric_a/b-barrel"/>
</dbReference>
<dbReference type="Gene3D" id="3.30.70.100">
    <property type="match status" value="1"/>
</dbReference>
<dbReference type="PANTHER" id="PTHR34389">
    <property type="entry name" value="L-RHAMNOSE MUTAROTASE"/>
    <property type="match status" value="1"/>
</dbReference>
<gene>
    <name evidence="1" type="ORF">IDJ77_26115</name>
</gene>
<evidence type="ECO:0000313" key="2">
    <source>
        <dbReference type="Proteomes" id="UP000606600"/>
    </source>
</evidence>
<reference evidence="1 2" key="1">
    <citation type="submission" date="2020-09" db="EMBL/GenBank/DDBJ databases">
        <title>Novel species of Mucilaginibacter isolated from a glacier on the Tibetan Plateau.</title>
        <authorList>
            <person name="Liu Q."/>
            <person name="Xin Y.-H."/>
        </authorList>
    </citation>
    <scope>NUCLEOTIDE SEQUENCE [LARGE SCALE GENOMIC DNA]</scope>
    <source>
        <strain evidence="1 2">ZT4R22</strain>
    </source>
</reference>
<dbReference type="EMBL" id="JACWMY010000018">
    <property type="protein sequence ID" value="MBD1367315.1"/>
    <property type="molecule type" value="Genomic_DNA"/>
</dbReference>
<accession>A0ABR7WYE3</accession>
<comment type="caution">
    <text evidence="1">The sequence shown here is derived from an EMBL/GenBank/DDBJ whole genome shotgun (WGS) entry which is preliminary data.</text>
</comment>
<proteinExistence type="predicted"/>